<gene>
    <name evidence="2" type="primary">Zbtb40</name>
    <name evidence="2" type="ORF">LEPASP_R15516</name>
</gene>
<organism evidence="2 3">
    <name type="scientific">Leptocoma aspasia</name>
    <dbReference type="NCBI Taxonomy" id="2585812"/>
    <lineage>
        <taxon>Eukaryota</taxon>
        <taxon>Metazoa</taxon>
        <taxon>Chordata</taxon>
        <taxon>Craniata</taxon>
        <taxon>Vertebrata</taxon>
        <taxon>Euteleostomi</taxon>
        <taxon>Archelosauria</taxon>
        <taxon>Archosauria</taxon>
        <taxon>Dinosauria</taxon>
        <taxon>Saurischia</taxon>
        <taxon>Theropoda</taxon>
        <taxon>Coelurosauria</taxon>
        <taxon>Aves</taxon>
        <taxon>Neognathae</taxon>
        <taxon>Neoaves</taxon>
        <taxon>Telluraves</taxon>
        <taxon>Australaves</taxon>
        <taxon>Passeriformes</taxon>
        <taxon>Passeroidea</taxon>
        <taxon>Nectariniidae</taxon>
        <taxon>Leptocoma</taxon>
    </lineage>
</organism>
<dbReference type="AlphaFoldDB" id="A0A7L0V1G8"/>
<keyword evidence="3" id="KW-1185">Reference proteome</keyword>
<dbReference type="EMBL" id="VXAX01002255">
    <property type="protein sequence ID" value="NXL72814.1"/>
    <property type="molecule type" value="Genomic_DNA"/>
</dbReference>
<name>A0A7L0V1G8_9PASE</name>
<accession>A0A7L0V1G8</accession>
<sequence>MYSGKLPLGKHNFTKVISVADSLQMFDVAVSRKNLLRDLISCSAQDQVVKGVSSQEADSSGNQAEANYLPQSGRPDEEKTFIILTQRVSPLPGPAESEMEAGVSSWPGTYCESSLGSPGHDVE</sequence>
<feature type="compositionally biased region" description="Polar residues" evidence="1">
    <location>
        <begin position="53"/>
        <end position="65"/>
    </location>
</feature>
<comment type="caution">
    <text evidence="2">The sequence shown here is derived from an EMBL/GenBank/DDBJ whole genome shotgun (WGS) entry which is preliminary data.</text>
</comment>
<feature type="region of interest" description="Disordered" evidence="1">
    <location>
        <begin position="53"/>
        <end position="76"/>
    </location>
</feature>
<feature type="non-terminal residue" evidence="2">
    <location>
        <position position="123"/>
    </location>
</feature>
<reference evidence="2 3" key="1">
    <citation type="submission" date="2019-09" db="EMBL/GenBank/DDBJ databases">
        <title>Bird 10,000 Genomes (B10K) Project - Family phase.</title>
        <authorList>
            <person name="Zhang G."/>
        </authorList>
    </citation>
    <scope>NUCLEOTIDE SEQUENCE [LARGE SCALE GENOMIC DNA]</scope>
    <source>
        <strain evidence="2">B10K-DU-001-35</strain>
        <tissue evidence="2">Muscle</tissue>
    </source>
</reference>
<evidence type="ECO:0000256" key="1">
    <source>
        <dbReference type="SAM" id="MobiDB-lite"/>
    </source>
</evidence>
<feature type="region of interest" description="Disordered" evidence="1">
    <location>
        <begin position="90"/>
        <end position="123"/>
    </location>
</feature>
<dbReference type="OrthoDB" id="9931612at2759"/>
<evidence type="ECO:0000313" key="2">
    <source>
        <dbReference type="EMBL" id="NXL72814.1"/>
    </source>
</evidence>
<feature type="non-terminal residue" evidence="2">
    <location>
        <position position="1"/>
    </location>
</feature>
<evidence type="ECO:0000313" key="3">
    <source>
        <dbReference type="Proteomes" id="UP000558164"/>
    </source>
</evidence>
<proteinExistence type="predicted"/>
<dbReference type="Proteomes" id="UP000558164">
    <property type="component" value="Unassembled WGS sequence"/>
</dbReference>
<protein>
    <submittedName>
        <fullName evidence="2">ZBT40 protein</fullName>
    </submittedName>
</protein>